<evidence type="ECO:0000313" key="8">
    <source>
        <dbReference type="EMBL" id="SDA08621.1"/>
    </source>
</evidence>
<comment type="function">
    <text evidence="7">This is one of the proteins that bind and probably mediate the attachment of the 5S RNA into the large ribosomal subunit, where it forms part of the central protuberance.</text>
</comment>
<keyword evidence="2 7" id="KW-0699">rRNA-binding</keyword>
<reference evidence="8" key="1">
    <citation type="submission" date="2016-09" db="EMBL/GenBank/DDBJ databases">
        <title>Marine chlamydiae encode flagella.</title>
        <authorList>
            <person name="Collingro A."/>
            <person name="Koestlbacher S."/>
            <person name="Mussmann M."/>
            <person name="Stepanauskas R."/>
            <person name="Hallam S."/>
            <person name="Horn M."/>
        </authorList>
    </citation>
    <scope>NUCLEOTIDE SEQUENCE</scope>
    <source>
        <strain evidence="8">STE3</strain>
    </source>
</reference>
<keyword evidence="5 7" id="KW-0687">Ribonucleoprotein</keyword>
<sequence>MLSELVNKHRLRQRRKMRVRKALRGTSTKPRLCVIKSNKHIQAQLIDDDKGVTLASVATYSKEFRNTEFAKKSKASAKVLGEKIASKAIELGCKEIVFDRGPFKYHGVLAELANGAREAGLKF</sequence>
<dbReference type="CDD" id="cd00432">
    <property type="entry name" value="Ribosomal_L18_L5e"/>
    <property type="match status" value="1"/>
</dbReference>
<dbReference type="GO" id="GO:0022625">
    <property type="term" value="C:cytosolic large ribosomal subunit"/>
    <property type="evidence" value="ECO:0007669"/>
    <property type="project" value="TreeGrafter"/>
</dbReference>
<accession>A0A1K0IT54</accession>
<dbReference type="PANTHER" id="PTHR12899:SF3">
    <property type="entry name" value="LARGE RIBOSOMAL SUBUNIT PROTEIN UL18M"/>
    <property type="match status" value="1"/>
</dbReference>
<dbReference type="FunFam" id="3.30.420.100:FF:000001">
    <property type="entry name" value="50S ribosomal protein L18"/>
    <property type="match status" value="1"/>
</dbReference>
<dbReference type="SUPFAM" id="SSF53137">
    <property type="entry name" value="Translational machinery components"/>
    <property type="match status" value="1"/>
</dbReference>
<dbReference type="NCBIfam" id="TIGR00060">
    <property type="entry name" value="L18_bact"/>
    <property type="match status" value="1"/>
</dbReference>
<dbReference type="GO" id="GO:0006412">
    <property type="term" value="P:translation"/>
    <property type="evidence" value="ECO:0007669"/>
    <property type="project" value="UniProtKB-UniRule"/>
</dbReference>
<evidence type="ECO:0000256" key="6">
    <source>
        <dbReference type="ARBA" id="ARBA00035197"/>
    </source>
</evidence>
<evidence type="ECO:0000256" key="3">
    <source>
        <dbReference type="ARBA" id="ARBA00022884"/>
    </source>
</evidence>
<dbReference type="InterPro" id="IPR004389">
    <property type="entry name" value="Ribosomal_uL18_bac-type"/>
</dbReference>
<dbReference type="Pfam" id="PF00861">
    <property type="entry name" value="Ribosomal_L18p"/>
    <property type="match status" value="1"/>
</dbReference>
<dbReference type="GO" id="GO:0003735">
    <property type="term" value="F:structural constituent of ribosome"/>
    <property type="evidence" value="ECO:0007669"/>
    <property type="project" value="InterPro"/>
</dbReference>
<comment type="similarity">
    <text evidence="1 7">Belongs to the universal ribosomal protein uL18 family.</text>
</comment>
<evidence type="ECO:0000256" key="5">
    <source>
        <dbReference type="ARBA" id="ARBA00023274"/>
    </source>
</evidence>
<evidence type="ECO:0000256" key="7">
    <source>
        <dbReference type="HAMAP-Rule" id="MF_01337"/>
    </source>
</evidence>
<name>A0A1K0IT54_9CHLA</name>
<dbReference type="AlphaFoldDB" id="A0A1K0IT54"/>
<comment type="subunit">
    <text evidence="7">Part of the 50S ribosomal subunit; part of the 5S rRNA/L5/L18/L25 subcomplex. Contacts the 5S and 23S rRNAs.</text>
</comment>
<evidence type="ECO:0000256" key="1">
    <source>
        <dbReference type="ARBA" id="ARBA00007116"/>
    </source>
</evidence>
<keyword evidence="4 7" id="KW-0689">Ribosomal protein</keyword>
<dbReference type="GO" id="GO:0008097">
    <property type="term" value="F:5S rRNA binding"/>
    <property type="evidence" value="ECO:0007669"/>
    <property type="project" value="TreeGrafter"/>
</dbReference>
<dbReference type="HAMAP" id="MF_01337_B">
    <property type="entry name" value="Ribosomal_uL18_B"/>
    <property type="match status" value="1"/>
</dbReference>
<dbReference type="InterPro" id="IPR057268">
    <property type="entry name" value="Ribosomal_L18"/>
</dbReference>
<protein>
    <recommendedName>
        <fullName evidence="6 7">Large ribosomal subunit protein uL18</fullName>
    </recommendedName>
</protein>
<organism evidence="8">
    <name type="scientific">Chlamydiales bacterium STE3</name>
    <dbReference type="NCBI Taxonomy" id="1910938"/>
    <lineage>
        <taxon>Bacteria</taxon>
        <taxon>Pseudomonadati</taxon>
        <taxon>Chlamydiota</taxon>
        <taxon>Chlamydiia</taxon>
        <taxon>Chlamydiales</taxon>
    </lineage>
</organism>
<dbReference type="PANTHER" id="PTHR12899">
    <property type="entry name" value="39S RIBOSOMAL PROTEIN L18, MITOCHONDRIAL"/>
    <property type="match status" value="1"/>
</dbReference>
<dbReference type="Gene3D" id="3.30.420.100">
    <property type="match status" value="1"/>
</dbReference>
<evidence type="ECO:0000256" key="4">
    <source>
        <dbReference type="ARBA" id="ARBA00022980"/>
    </source>
</evidence>
<gene>
    <name evidence="7 8" type="primary">rplR</name>
</gene>
<evidence type="ECO:0000256" key="2">
    <source>
        <dbReference type="ARBA" id="ARBA00022730"/>
    </source>
</evidence>
<keyword evidence="3 7" id="KW-0694">RNA-binding</keyword>
<dbReference type="InterPro" id="IPR005484">
    <property type="entry name" value="Ribosomal_uL18_bac/plant/anim"/>
</dbReference>
<dbReference type="EMBL" id="LT629181">
    <property type="protein sequence ID" value="SDA08621.1"/>
    <property type="molecule type" value="Genomic_DNA"/>
</dbReference>
<proteinExistence type="inferred from homology"/>